<reference evidence="2" key="2">
    <citation type="journal article" date="2022" name="Hortic Res">
        <title>The genome of Dioscorea zingiberensis sheds light on the biosynthesis, origin and evolution of the medicinally important diosgenin saponins.</title>
        <authorList>
            <person name="Li Y."/>
            <person name="Tan C."/>
            <person name="Li Z."/>
            <person name="Guo J."/>
            <person name="Li S."/>
            <person name="Chen X."/>
            <person name="Wang C."/>
            <person name="Dai X."/>
            <person name="Yang H."/>
            <person name="Song W."/>
            <person name="Hou L."/>
            <person name="Xu J."/>
            <person name="Tong Z."/>
            <person name="Xu A."/>
            <person name="Yuan X."/>
            <person name="Wang W."/>
            <person name="Yang Q."/>
            <person name="Chen L."/>
            <person name="Sun Z."/>
            <person name="Wang K."/>
            <person name="Pan B."/>
            <person name="Chen J."/>
            <person name="Bao Y."/>
            <person name="Liu F."/>
            <person name="Qi X."/>
            <person name="Gang D.R."/>
            <person name="Wen J."/>
            <person name="Li J."/>
        </authorList>
    </citation>
    <scope>NUCLEOTIDE SEQUENCE</scope>
    <source>
        <strain evidence="2">Dzin_1.0</strain>
    </source>
</reference>
<comment type="caution">
    <text evidence="2">The sequence shown here is derived from an EMBL/GenBank/DDBJ whole genome shotgun (WGS) entry which is preliminary data.</text>
</comment>
<gene>
    <name evidence="2" type="ORF">J5N97_008693</name>
</gene>
<keyword evidence="3" id="KW-1185">Reference proteome</keyword>
<feature type="transmembrane region" description="Helical" evidence="1">
    <location>
        <begin position="57"/>
        <end position="83"/>
    </location>
</feature>
<sequence>MASAVVLHDLEAQANEAKDPKKFYSVAFKVALTVLSIASGGIFNSPLAYFHRSSHKVLVVFYVVVMLLSFALGLALLLLSVHWCSITLPASVAKKVMWISLATMHVGVGIGAYLALENKLDSCQ</sequence>
<feature type="transmembrane region" description="Helical" evidence="1">
    <location>
        <begin position="95"/>
        <end position="116"/>
    </location>
</feature>
<feature type="transmembrane region" description="Helical" evidence="1">
    <location>
        <begin position="26"/>
        <end position="50"/>
    </location>
</feature>
<keyword evidence="1" id="KW-1133">Transmembrane helix</keyword>
<dbReference type="EMBL" id="JAGGNH010000002">
    <property type="protein sequence ID" value="KAJ0980438.1"/>
    <property type="molecule type" value="Genomic_DNA"/>
</dbReference>
<evidence type="ECO:0000313" key="3">
    <source>
        <dbReference type="Proteomes" id="UP001085076"/>
    </source>
</evidence>
<keyword evidence="1" id="KW-0812">Transmembrane</keyword>
<reference evidence="2" key="1">
    <citation type="submission" date="2021-03" db="EMBL/GenBank/DDBJ databases">
        <authorList>
            <person name="Li Z."/>
            <person name="Yang C."/>
        </authorList>
    </citation>
    <scope>NUCLEOTIDE SEQUENCE</scope>
    <source>
        <strain evidence="2">Dzin_1.0</strain>
        <tissue evidence="2">Leaf</tissue>
    </source>
</reference>
<organism evidence="2 3">
    <name type="scientific">Dioscorea zingiberensis</name>
    <dbReference type="NCBI Taxonomy" id="325984"/>
    <lineage>
        <taxon>Eukaryota</taxon>
        <taxon>Viridiplantae</taxon>
        <taxon>Streptophyta</taxon>
        <taxon>Embryophyta</taxon>
        <taxon>Tracheophyta</taxon>
        <taxon>Spermatophyta</taxon>
        <taxon>Magnoliopsida</taxon>
        <taxon>Liliopsida</taxon>
        <taxon>Dioscoreales</taxon>
        <taxon>Dioscoreaceae</taxon>
        <taxon>Dioscorea</taxon>
    </lineage>
</organism>
<evidence type="ECO:0000256" key="1">
    <source>
        <dbReference type="SAM" id="Phobius"/>
    </source>
</evidence>
<proteinExistence type="predicted"/>
<keyword evidence="1" id="KW-0472">Membrane</keyword>
<name>A0A9D5CXY3_9LILI</name>
<dbReference type="Proteomes" id="UP001085076">
    <property type="component" value="Miscellaneous, Linkage group lg02"/>
</dbReference>
<accession>A0A9D5CXY3</accession>
<dbReference type="AlphaFoldDB" id="A0A9D5CXY3"/>
<evidence type="ECO:0000313" key="2">
    <source>
        <dbReference type="EMBL" id="KAJ0980438.1"/>
    </source>
</evidence>
<protein>
    <submittedName>
        <fullName evidence="2">Uncharacterized protein</fullName>
    </submittedName>
</protein>